<organism evidence="2 3">
    <name type="scientific">Tautonia plasticadhaerens</name>
    <dbReference type="NCBI Taxonomy" id="2527974"/>
    <lineage>
        <taxon>Bacteria</taxon>
        <taxon>Pseudomonadati</taxon>
        <taxon>Planctomycetota</taxon>
        <taxon>Planctomycetia</taxon>
        <taxon>Isosphaerales</taxon>
        <taxon>Isosphaeraceae</taxon>
        <taxon>Tautonia</taxon>
    </lineage>
</organism>
<proteinExistence type="predicted"/>
<dbReference type="AlphaFoldDB" id="A0A518GVZ3"/>
<evidence type="ECO:0000313" key="3">
    <source>
        <dbReference type="Proteomes" id="UP000317835"/>
    </source>
</evidence>
<feature type="region of interest" description="Disordered" evidence="1">
    <location>
        <begin position="156"/>
        <end position="182"/>
    </location>
</feature>
<evidence type="ECO:0000313" key="2">
    <source>
        <dbReference type="EMBL" id="QDV32766.1"/>
    </source>
</evidence>
<evidence type="ECO:0000256" key="1">
    <source>
        <dbReference type="SAM" id="MobiDB-lite"/>
    </source>
</evidence>
<dbReference type="NCBIfam" id="TIGR03358">
    <property type="entry name" value="VI_chp_5"/>
    <property type="match status" value="1"/>
</dbReference>
<dbReference type="PANTHER" id="PTHR35850:SF1">
    <property type="entry name" value="TYPE VI SECRETION SYSTEM SHEATH PROTEIN TSSB1"/>
    <property type="match status" value="1"/>
</dbReference>
<sequence length="182" mass="20315">MPPESQQHKLDRVRKPRVHLTYDVEVGGAIQVKELPFVVGVLADLSGKPEEPLPKLKDRSLVEVDRDNFNQVLAKIRPRLAYQVDNLLQNDGTKMNVALQFAHMDDFEPEQVVRQVEPLRKLLEARNRLDALLSKMDGNDKLEELLQDVIGNTEQLKKLGEETGRGASGGEDASTDEPGAEG</sequence>
<gene>
    <name evidence="2" type="ORF">ElP_06060</name>
</gene>
<dbReference type="Proteomes" id="UP000317835">
    <property type="component" value="Chromosome"/>
</dbReference>
<protein>
    <recommendedName>
        <fullName evidence="4">Type VI secretion protein</fullName>
    </recommendedName>
</protein>
<keyword evidence="3" id="KW-1185">Reference proteome</keyword>
<feature type="compositionally biased region" description="Acidic residues" evidence="1">
    <location>
        <begin position="173"/>
        <end position="182"/>
    </location>
</feature>
<evidence type="ECO:0008006" key="4">
    <source>
        <dbReference type="Google" id="ProtNLM"/>
    </source>
</evidence>
<dbReference type="PIRSF" id="PIRSF028301">
    <property type="entry name" value="UCP028301"/>
    <property type="match status" value="1"/>
</dbReference>
<reference evidence="2 3" key="1">
    <citation type="submission" date="2019-02" db="EMBL/GenBank/DDBJ databases">
        <title>Deep-cultivation of Planctomycetes and their phenomic and genomic characterization uncovers novel biology.</title>
        <authorList>
            <person name="Wiegand S."/>
            <person name="Jogler M."/>
            <person name="Boedeker C."/>
            <person name="Pinto D."/>
            <person name="Vollmers J."/>
            <person name="Rivas-Marin E."/>
            <person name="Kohn T."/>
            <person name="Peeters S.H."/>
            <person name="Heuer A."/>
            <person name="Rast P."/>
            <person name="Oberbeckmann S."/>
            <person name="Bunk B."/>
            <person name="Jeske O."/>
            <person name="Meyerdierks A."/>
            <person name="Storesund J.E."/>
            <person name="Kallscheuer N."/>
            <person name="Luecker S."/>
            <person name="Lage O.M."/>
            <person name="Pohl T."/>
            <person name="Merkel B.J."/>
            <person name="Hornburger P."/>
            <person name="Mueller R.-W."/>
            <person name="Bruemmer F."/>
            <person name="Labrenz M."/>
            <person name="Spormann A.M."/>
            <person name="Op den Camp H."/>
            <person name="Overmann J."/>
            <person name="Amann R."/>
            <person name="Jetten M.S.M."/>
            <person name="Mascher T."/>
            <person name="Medema M.H."/>
            <person name="Devos D.P."/>
            <person name="Kaster A.-K."/>
            <person name="Ovreas L."/>
            <person name="Rohde M."/>
            <person name="Galperin M.Y."/>
            <person name="Jogler C."/>
        </authorList>
    </citation>
    <scope>NUCLEOTIDE SEQUENCE [LARGE SCALE GENOMIC DNA]</scope>
    <source>
        <strain evidence="2 3">ElP</strain>
    </source>
</reference>
<dbReference type="OrthoDB" id="9789942at2"/>
<accession>A0A518GVZ3</accession>
<dbReference type="InterPro" id="IPR008312">
    <property type="entry name" value="T6SS_TssB1"/>
</dbReference>
<name>A0A518GVZ3_9BACT</name>
<dbReference type="PANTHER" id="PTHR35850">
    <property type="entry name" value="CYTOPLASMIC PROTEIN-RELATED"/>
    <property type="match status" value="1"/>
</dbReference>
<dbReference type="KEGG" id="tpla:ElP_06060"/>
<dbReference type="EMBL" id="CP036426">
    <property type="protein sequence ID" value="QDV32766.1"/>
    <property type="molecule type" value="Genomic_DNA"/>
</dbReference>
<dbReference type="RefSeq" id="WP_145267098.1">
    <property type="nucleotide sequence ID" value="NZ_CP036426.1"/>
</dbReference>
<dbReference type="Pfam" id="PF05591">
    <property type="entry name" value="T6SS_VipA"/>
    <property type="match status" value="1"/>
</dbReference>